<dbReference type="EMBL" id="PXYV01000011">
    <property type="protein sequence ID" value="PSR22873.1"/>
    <property type="molecule type" value="Genomic_DNA"/>
</dbReference>
<dbReference type="Pfam" id="PF00501">
    <property type="entry name" value="AMP-binding"/>
    <property type="match status" value="1"/>
</dbReference>
<dbReference type="Gene3D" id="3.40.50.12780">
    <property type="entry name" value="N-terminal domain of ligase-like"/>
    <property type="match status" value="1"/>
</dbReference>
<evidence type="ECO:0000313" key="3">
    <source>
        <dbReference type="EMBL" id="PSR22873.1"/>
    </source>
</evidence>
<comment type="caution">
    <text evidence="3">The sequence shown here is derived from an EMBL/GenBank/DDBJ whole genome shotgun (WGS) entry which is preliminary data.</text>
</comment>
<protein>
    <recommendedName>
        <fullName evidence="2">AMP-dependent synthetase/ligase domain-containing protein</fullName>
    </recommendedName>
</protein>
<sequence>MKDGDTVWEGVARDCQWLIDWRYIHHDHRWFVGGYSNVAINVLERHLLVQSNVSAVIDERLGHVYTKTYGELYWASARLARWWHDQGIASGERIAVVGRPTMVGLIAWLAAARLGAVVVRTHESRDLHERLRASEVKWVVVDDQALADRITRTQSKSGPVFFLLCGDEVHKSITSRSWRLADVLENAPGFLDPVAVEANSIGVLLYGDDTQPYAYAGIGGMIGWSASLCYYLGRKSPEAIGVASEFGGLADLLLMTLALLHSGCTVQWLDLSEPLGNQGSPQQIAKLIVDAGHQSLVLSAAPALKRVLVVGPVRPLWRLERLDMVDPVTADMTLGLYRRTDPLSLAEWRDNPARDRSHAQHPQAEADFSHGQLLDFKTWPAMLQELEGVADVARTVDAEGKGILWVRMEGDTAFVPQQIALRQTLASVSTDRVVCIREFPETEEGRVAFSTLSSVGRGETRISLSGLRNPDVVETLVRAWVAVPTPGVSASGWLA</sequence>
<dbReference type="InterPro" id="IPR042099">
    <property type="entry name" value="ANL_N_sf"/>
</dbReference>
<proteinExistence type="predicted"/>
<name>A0A2T2WKV9_9FIRM</name>
<dbReference type="GO" id="GO:0003987">
    <property type="term" value="F:acetate-CoA ligase activity"/>
    <property type="evidence" value="ECO:0007669"/>
    <property type="project" value="TreeGrafter"/>
</dbReference>
<dbReference type="SUPFAM" id="SSF56801">
    <property type="entry name" value="Acetyl-CoA synthetase-like"/>
    <property type="match status" value="1"/>
</dbReference>
<dbReference type="PANTHER" id="PTHR24095">
    <property type="entry name" value="ACETYL-COENZYME A SYNTHETASE"/>
    <property type="match status" value="1"/>
</dbReference>
<dbReference type="AlphaFoldDB" id="A0A2T2WKV9"/>
<gene>
    <name evidence="3" type="ORF">C7B45_05245</name>
</gene>
<accession>A0A2T2WKV9</accession>
<dbReference type="GO" id="GO:0005829">
    <property type="term" value="C:cytosol"/>
    <property type="evidence" value="ECO:0007669"/>
    <property type="project" value="TreeGrafter"/>
</dbReference>
<dbReference type="GO" id="GO:0006085">
    <property type="term" value="P:acetyl-CoA biosynthetic process"/>
    <property type="evidence" value="ECO:0007669"/>
    <property type="project" value="TreeGrafter"/>
</dbReference>
<evidence type="ECO:0000259" key="2">
    <source>
        <dbReference type="Pfam" id="PF00501"/>
    </source>
</evidence>
<evidence type="ECO:0000313" key="4">
    <source>
        <dbReference type="Proteomes" id="UP000241848"/>
    </source>
</evidence>
<feature type="domain" description="AMP-dependent synthetase/ligase" evidence="2">
    <location>
        <begin position="49"/>
        <end position="155"/>
    </location>
</feature>
<evidence type="ECO:0000256" key="1">
    <source>
        <dbReference type="ARBA" id="ARBA00022990"/>
    </source>
</evidence>
<organism evidence="3 4">
    <name type="scientific">Sulfobacillus acidophilus</name>
    <dbReference type="NCBI Taxonomy" id="53633"/>
    <lineage>
        <taxon>Bacteria</taxon>
        <taxon>Bacillati</taxon>
        <taxon>Bacillota</taxon>
        <taxon>Clostridia</taxon>
        <taxon>Eubacteriales</taxon>
        <taxon>Clostridiales Family XVII. Incertae Sedis</taxon>
        <taxon>Sulfobacillus</taxon>
    </lineage>
</organism>
<dbReference type="PANTHER" id="PTHR24095:SF14">
    <property type="entry name" value="ACETYL-COENZYME A SYNTHETASE 1"/>
    <property type="match status" value="1"/>
</dbReference>
<dbReference type="Proteomes" id="UP000241848">
    <property type="component" value="Unassembled WGS sequence"/>
</dbReference>
<reference evidence="3 4" key="1">
    <citation type="journal article" date="2014" name="BMC Genomics">
        <title>Comparison of environmental and isolate Sulfobacillus genomes reveals diverse carbon, sulfur, nitrogen, and hydrogen metabolisms.</title>
        <authorList>
            <person name="Justice N.B."/>
            <person name="Norman A."/>
            <person name="Brown C.T."/>
            <person name="Singh A."/>
            <person name="Thomas B.C."/>
            <person name="Banfield J.F."/>
        </authorList>
    </citation>
    <scope>NUCLEOTIDE SEQUENCE [LARGE SCALE GENOMIC DNA]</scope>
    <source>
        <strain evidence="3">AMDSBA3</strain>
    </source>
</reference>
<keyword evidence="1" id="KW-0007">Acetylation</keyword>
<dbReference type="InterPro" id="IPR000873">
    <property type="entry name" value="AMP-dep_synth/lig_dom"/>
</dbReference>